<dbReference type="RefSeq" id="WP_377915740.1">
    <property type="nucleotide sequence ID" value="NZ_JBHRZT010000052.1"/>
</dbReference>
<evidence type="ECO:0000313" key="3">
    <source>
        <dbReference type="Proteomes" id="UP001595752"/>
    </source>
</evidence>
<dbReference type="Proteomes" id="UP001595752">
    <property type="component" value="Unassembled WGS sequence"/>
</dbReference>
<reference evidence="3" key="1">
    <citation type="journal article" date="2019" name="Int. J. Syst. Evol. Microbiol.">
        <title>The Global Catalogue of Microorganisms (GCM) 10K type strain sequencing project: providing services to taxonomists for standard genome sequencing and annotation.</title>
        <authorList>
            <consortium name="The Broad Institute Genomics Platform"/>
            <consortium name="The Broad Institute Genome Sequencing Center for Infectious Disease"/>
            <person name="Wu L."/>
            <person name="Ma J."/>
        </authorList>
    </citation>
    <scope>NUCLEOTIDE SEQUENCE [LARGE SCALE GENOMIC DNA]</scope>
    <source>
        <strain evidence="3">CCUG 61889</strain>
    </source>
</reference>
<name>A0ABV8B2F9_9BACI</name>
<protein>
    <submittedName>
        <fullName evidence="2">Oxidoreductase</fullName>
    </submittedName>
</protein>
<accession>A0ABV8B2F9</accession>
<gene>
    <name evidence="2" type="ORF">ACFOU2_12980</name>
</gene>
<feature type="domain" description="NAD(P)-binding" evidence="1">
    <location>
        <begin position="10"/>
        <end position="122"/>
    </location>
</feature>
<evidence type="ECO:0000259" key="1">
    <source>
        <dbReference type="Pfam" id="PF13460"/>
    </source>
</evidence>
<comment type="caution">
    <text evidence="2">The sequence shown here is derived from an EMBL/GenBank/DDBJ whole genome shotgun (WGS) entry which is preliminary data.</text>
</comment>
<proteinExistence type="predicted"/>
<keyword evidence="3" id="KW-1185">Reference proteome</keyword>
<dbReference type="SUPFAM" id="SSF51735">
    <property type="entry name" value="NAD(P)-binding Rossmann-fold domains"/>
    <property type="match status" value="1"/>
</dbReference>
<dbReference type="Gene3D" id="3.40.50.720">
    <property type="entry name" value="NAD(P)-binding Rossmann-like Domain"/>
    <property type="match status" value="1"/>
</dbReference>
<dbReference type="Pfam" id="PF13460">
    <property type="entry name" value="NAD_binding_10"/>
    <property type="match status" value="1"/>
</dbReference>
<organism evidence="2 3">
    <name type="scientific">Bacillus songklensis</name>
    <dbReference type="NCBI Taxonomy" id="1069116"/>
    <lineage>
        <taxon>Bacteria</taxon>
        <taxon>Bacillati</taxon>
        <taxon>Bacillota</taxon>
        <taxon>Bacilli</taxon>
        <taxon>Bacillales</taxon>
        <taxon>Bacillaceae</taxon>
        <taxon>Bacillus</taxon>
    </lineage>
</organism>
<dbReference type="PANTHER" id="PTHR14097:SF7">
    <property type="entry name" value="OXIDOREDUCTASE HTATIP2"/>
    <property type="match status" value="1"/>
</dbReference>
<evidence type="ECO:0000313" key="2">
    <source>
        <dbReference type="EMBL" id="MFC3884363.1"/>
    </source>
</evidence>
<dbReference type="EMBL" id="JBHRZT010000052">
    <property type="protein sequence ID" value="MFC3884363.1"/>
    <property type="molecule type" value="Genomic_DNA"/>
</dbReference>
<dbReference type="InterPro" id="IPR016040">
    <property type="entry name" value="NAD(P)-bd_dom"/>
</dbReference>
<sequence length="226" mass="25651">MSQKSAVLLGATGLVGRELLSLLLQSNVYSQVTILVRNKLLIQHEKLRQVEINFDELHKYEDEFNVDDVFCCLGTTMKKAKTKANFLKVDYEYPLAAAKLAEKKRARNFLTITAIGADLRSPIFYNKVKGQTEEDICNLYIRSTHFFRPSLLLGQRSEFRLGEKIGEYVLKSISLCLIGKWRKFKPIKAENVAKAMLEAALEERSGVHVHESDVIYYGNCQGAVTN</sequence>
<dbReference type="CDD" id="cd05250">
    <property type="entry name" value="CC3_like_SDR_a"/>
    <property type="match status" value="1"/>
</dbReference>
<dbReference type="PANTHER" id="PTHR14097">
    <property type="entry name" value="OXIDOREDUCTASE HTATIP2"/>
    <property type="match status" value="1"/>
</dbReference>
<dbReference type="InterPro" id="IPR036291">
    <property type="entry name" value="NAD(P)-bd_dom_sf"/>
</dbReference>